<keyword evidence="14" id="KW-1185">Reference proteome</keyword>
<organism evidence="13 14">
    <name type="scientific">Tortispora caseinolytica NRRL Y-17796</name>
    <dbReference type="NCBI Taxonomy" id="767744"/>
    <lineage>
        <taxon>Eukaryota</taxon>
        <taxon>Fungi</taxon>
        <taxon>Dikarya</taxon>
        <taxon>Ascomycota</taxon>
        <taxon>Saccharomycotina</taxon>
        <taxon>Trigonopsidomycetes</taxon>
        <taxon>Trigonopsidales</taxon>
        <taxon>Trigonopsidaceae</taxon>
        <taxon>Tortispora</taxon>
    </lineage>
</organism>
<comment type="catalytic activity">
    <reaction evidence="10">
        <text>[protein]-C-terminal L-amino acid-glycyl-phosphatidylethanolamide + H2O = [protein]-C-terminal L-amino acid-glycine + a 1,2-diacyl-sn-glycero-3-phosphoethanolamine</text>
        <dbReference type="Rhea" id="RHEA:67548"/>
        <dbReference type="Rhea" id="RHEA-COMP:17323"/>
        <dbReference type="Rhea" id="RHEA-COMP:17324"/>
        <dbReference type="ChEBI" id="CHEBI:15377"/>
        <dbReference type="ChEBI" id="CHEBI:64612"/>
        <dbReference type="ChEBI" id="CHEBI:172940"/>
        <dbReference type="ChEBI" id="CHEBI:172941"/>
    </reaction>
    <physiologicalReaction direction="left-to-right" evidence="10">
        <dbReference type="Rhea" id="RHEA:67549"/>
    </physiologicalReaction>
</comment>
<evidence type="ECO:0000256" key="2">
    <source>
        <dbReference type="ARBA" id="ARBA00010958"/>
    </source>
</evidence>
<keyword evidence="9" id="KW-0072">Autophagy</keyword>
<keyword evidence="8" id="KW-0653">Protein transport</keyword>
<dbReference type="InterPro" id="IPR046792">
    <property type="entry name" value="Peptidase_C54_cat"/>
</dbReference>
<evidence type="ECO:0000313" key="14">
    <source>
        <dbReference type="Proteomes" id="UP000095023"/>
    </source>
</evidence>
<evidence type="ECO:0000256" key="8">
    <source>
        <dbReference type="ARBA" id="ARBA00022927"/>
    </source>
</evidence>
<evidence type="ECO:0000256" key="7">
    <source>
        <dbReference type="ARBA" id="ARBA00022807"/>
    </source>
</evidence>
<keyword evidence="4 11" id="KW-0963">Cytoplasm</keyword>
<protein>
    <recommendedName>
        <fullName evidence="11">Cysteine protease</fullName>
        <ecNumber evidence="11">3.4.22.-</ecNumber>
    </recommendedName>
</protein>
<dbReference type="GO" id="GO:0005634">
    <property type="term" value="C:nucleus"/>
    <property type="evidence" value="ECO:0007669"/>
    <property type="project" value="UniProtKB-SubCell"/>
</dbReference>
<evidence type="ECO:0000256" key="4">
    <source>
        <dbReference type="ARBA" id="ARBA00022490"/>
    </source>
</evidence>
<evidence type="ECO:0000256" key="6">
    <source>
        <dbReference type="ARBA" id="ARBA00022801"/>
    </source>
</evidence>
<evidence type="ECO:0000256" key="11">
    <source>
        <dbReference type="RuleBase" id="RU363115"/>
    </source>
</evidence>
<evidence type="ECO:0000256" key="10">
    <source>
        <dbReference type="ARBA" id="ARBA00029362"/>
    </source>
</evidence>
<feature type="domain" description="Peptidase C54 catalytic" evidence="12">
    <location>
        <begin position="39"/>
        <end position="323"/>
    </location>
</feature>
<comment type="similarity">
    <text evidence="2 11">Belongs to the peptidase C54 family.</text>
</comment>
<dbReference type="OrthoDB" id="2960936at2759"/>
<dbReference type="EMBL" id="KV453841">
    <property type="protein sequence ID" value="ODV91913.1"/>
    <property type="molecule type" value="Genomic_DNA"/>
</dbReference>
<dbReference type="Proteomes" id="UP000095023">
    <property type="component" value="Unassembled WGS sequence"/>
</dbReference>
<dbReference type="GO" id="GO:0000423">
    <property type="term" value="P:mitophagy"/>
    <property type="evidence" value="ECO:0007669"/>
    <property type="project" value="TreeGrafter"/>
</dbReference>
<keyword evidence="11" id="KW-0539">Nucleus</keyword>
<accession>A0A1E4TJJ6</accession>
<keyword evidence="7" id="KW-0788">Thiol protease</keyword>
<comment type="function">
    <text evidence="11">Required for selective autophagic degradation of the nucleus (nucleophagy) as well as for mitophagy which contributes to regulate mitochondrial quantity and quality by eliminating the mitochondria to a basal level to fulfill cellular energy requirements and preventing excess ROS production.</text>
</comment>
<dbReference type="GO" id="GO:0019786">
    <property type="term" value="F:protein-phosphatidylethanolamide deconjugating activity"/>
    <property type="evidence" value="ECO:0007669"/>
    <property type="project" value="InterPro"/>
</dbReference>
<proteinExistence type="inferred from homology"/>
<dbReference type="InterPro" id="IPR038765">
    <property type="entry name" value="Papain-like_cys_pep_sf"/>
</dbReference>
<dbReference type="GO" id="GO:0015031">
    <property type="term" value="P:protein transport"/>
    <property type="evidence" value="ECO:0007669"/>
    <property type="project" value="UniProtKB-KW"/>
</dbReference>
<evidence type="ECO:0000313" key="13">
    <source>
        <dbReference type="EMBL" id="ODV91913.1"/>
    </source>
</evidence>
<keyword evidence="3" id="KW-0813">Transport</keyword>
<dbReference type="GO" id="GO:0000407">
    <property type="term" value="C:phagophore assembly site"/>
    <property type="evidence" value="ECO:0007669"/>
    <property type="project" value="UniProtKB-SubCell"/>
</dbReference>
<dbReference type="GO" id="GO:0004197">
    <property type="term" value="F:cysteine-type endopeptidase activity"/>
    <property type="evidence" value="ECO:0007669"/>
    <property type="project" value="TreeGrafter"/>
</dbReference>
<evidence type="ECO:0000259" key="12">
    <source>
        <dbReference type="Pfam" id="PF03416"/>
    </source>
</evidence>
<dbReference type="PANTHER" id="PTHR22624">
    <property type="entry name" value="CYSTEINE PROTEASE ATG4"/>
    <property type="match status" value="1"/>
</dbReference>
<evidence type="ECO:0000256" key="9">
    <source>
        <dbReference type="ARBA" id="ARBA00023006"/>
    </source>
</evidence>
<evidence type="ECO:0000256" key="1">
    <source>
        <dbReference type="ARBA" id="ARBA00004329"/>
    </source>
</evidence>
<comment type="subcellular location">
    <subcellularLocation>
        <location evidence="11">Nucleus</location>
    </subcellularLocation>
    <subcellularLocation>
        <location evidence="11">Cytoplasm</location>
    </subcellularLocation>
    <subcellularLocation>
        <location evidence="1">Preautophagosomal structure</location>
    </subcellularLocation>
</comment>
<evidence type="ECO:0000256" key="3">
    <source>
        <dbReference type="ARBA" id="ARBA00022448"/>
    </source>
</evidence>
<dbReference type="GO" id="GO:0016485">
    <property type="term" value="P:protein processing"/>
    <property type="evidence" value="ECO:0007669"/>
    <property type="project" value="TreeGrafter"/>
</dbReference>
<dbReference type="SUPFAM" id="SSF54001">
    <property type="entry name" value="Cysteine proteinases"/>
    <property type="match status" value="1"/>
</dbReference>
<dbReference type="AlphaFoldDB" id="A0A1E4TJJ6"/>
<dbReference type="Pfam" id="PF03416">
    <property type="entry name" value="Peptidase_C54"/>
    <property type="match status" value="1"/>
</dbReference>
<keyword evidence="5 11" id="KW-0645">Protease</keyword>
<evidence type="ECO:0000256" key="5">
    <source>
        <dbReference type="ARBA" id="ARBA00022670"/>
    </source>
</evidence>
<dbReference type="EC" id="3.4.22.-" evidence="11"/>
<feature type="non-terminal residue" evidence="13">
    <location>
        <position position="370"/>
    </location>
</feature>
<dbReference type="GO" id="GO:0000045">
    <property type="term" value="P:autophagosome assembly"/>
    <property type="evidence" value="ECO:0007669"/>
    <property type="project" value="TreeGrafter"/>
</dbReference>
<gene>
    <name evidence="13" type="ORF">CANCADRAFT_22222</name>
</gene>
<sequence>MIWISEPRNEEPSLAIQTFGRSFKSNNIDDSPDSNQWPEDFREYISRLYWLTYRTDFEPIASTPTGPSPHSLKYLIRGHIQPANAFTSDIGWGCMVRSSQCLLAACLSRRMSELRVDNIDSRIMQIFADHPNAPASFHSFAEFGTSYGKNPGEWFGPAAAARCIQRICSEKMNKPLIKVYVASDGGDIVEQDLMAVSFDKNSAESFFPTLVLVGLRLGIEAINPMYWKSLSELLSFKLSVGIAGGRPASSHYFYAAQGNKLFYLDPHFAKPRLPYYENLSDYTDEDLASVRTDRINNLDMKDMDPSMLVGFYLSSAEDCIELKHFINESSCSKILHVSERSVKFSRRGSTIDGFIDLGVDSAGEYECEEE</sequence>
<dbReference type="PANTHER" id="PTHR22624:SF49">
    <property type="entry name" value="CYSTEINE PROTEASE"/>
    <property type="match status" value="1"/>
</dbReference>
<dbReference type="GO" id="GO:0034727">
    <property type="term" value="P:piecemeal microautophagy of the nucleus"/>
    <property type="evidence" value="ECO:0007669"/>
    <property type="project" value="TreeGrafter"/>
</dbReference>
<dbReference type="InterPro" id="IPR005078">
    <property type="entry name" value="Peptidase_C54"/>
</dbReference>
<name>A0A1E4TJJ6_9ASCO</name>
<reference evidence="14" key="1">
    <citation type="submission" date="2016-02" db="EMBL/GenBank/DDBJ databases">
        <title>Comparative genomics of biotechnologically important yeasts.</title>
        <authorList>
            <consortium name="DOE Joint Genome Institute"/>
            <person name="Riley R."/>
            <person name="Haridas S."/>
            <person name="Wolfe K.H."/>
            <person name="Lopes M.R."/>
            <person name="Hittinger C.T."/>
            <person name="Goker M."/>
            <person name="Salamov A."/>
            <person name="Wisecaver J."/>
            <person name="Long T.M."/>
            <person name="Aerts A.L."/>
            <person name="Barry K."/>
            <person name="Choi C."/>
            <person name="Clum A."/>
            <person name="Coughlan A.Y."/>
            <person name="Deshpande S."/>
            <person name="Douglass A.P."/>
            <person name="Hanson S.J."/>
            <person name="Klenk H.-P."/>
            <person name="Labutti K."/>
            <person name="Lapidus A."/>
            <person name="Lindquist E."/>
            <person name="Lipzen A."/>
            <person name="Meier-Kolthoff J.P."/>
            <person name="Ohm R.A."/>
            <person name="Otillar R.P."/>
            <person name="Pangilinan J."/>
            <person name="Peng Y."/>
            <person name="Rokas A."/>
            <person name="Rosa C.A."/>
            <person name="Scheuner C."/>
            <person name="Sibirny A.A."/>
            <person name="Slot J.C."/>
            <person name="Stielow J.B."/>
            <person name="Sun H."/>
            <person name="Kurtzman C.P."/>
            <person name="Blackwell M."/>
            <person name="Jeffries T.W."/>
            <person name="Grigoriev I.V."/>
        </authorList>
    </citation>
    <scope>NUCLEOTIDE SEQUENCE [LARGE SCALE GENOMIC DNA]</scope>
    <source>
        <strain evidence="14">NRRL Y-17796</strain>
    </source>
</reference>
<keyword evidence="6 11" id="KW-0378">Hydrolase</keyword>
<dbReference type="GO" id="GO:0035973">
    <property type="term" value="P:aggrephagy"/>
    <property type="evidence" value="ECO:0007669"/>
    <property type="project" value="TreeGrafter"/>
</dbReference>